<keyword evidence="1" id="KW-0732">Signal</keyword>
<dbReference type="InterPro" id="IPR015816">
    <property type="entry name" value="Vitellinogen_b-sht_N"/>
</dbReference>
<feature type="domain" description="Vitellogenin" evidence="2">
    <location>
        <begin position="117"/>
        <end position="276"/>
    </location>
</feature>
<protein>
    <recommendedName>
        <fullName evidence="2">Vitellogenin domain-containing protein</fullName>
    </recommendedName>
</protein>
<dbReference type="InterPro" id="IPR001747">
    <property type="entry name" value="Vitellogenin_N"/>
</dbReference>
<dbReference type="Gene3D" id="1.25.10.20">
    <property type="entry name" value="Vitellinogen, superhelical"/>
    <property type="match status" value="1"/>
</dbReference>
<dbReference type="Pfam" id="PF01347">
    <property type="entry name" value="Vitellogenin_N"/>
    <property type="match status" value="1"/>
</dbReference>
<reference evidence="3" key="2">
    <citation type="submission" date="2017-10" db="EMBL/GenBank/DDBJ databases">
        <title>Ladona fulva Genome sequencing and assembly.</title>
        <authorList>
            <person name="Murali S."/>
            <person name="Richards S."/>
            <person name="Bandaranaike D."/>
            <person name="Bellair M."/>
            <person name="Blankenburg K."/>
            <person name="Chao H."/>
            <person name="Dinh H."/>
            <person name="Doddapaneni H."/>
            <person name="Dugan-Rocha S."/>
            <person name="Elkadiri S."/>
            <person name="Gnanaolivu R."/>
            <person name="Hernandez B."/>
            <person name="Skinner E."/>
            <person name="Javaid M."/>
            <person name="Lee S."/>
            <person name="Li M."/>
            <person name="Ming W."/>
            <person name="Munidasa M."/>
            <person name="Muniz J."/>
            <person name="Nguyen L."/>
            <person name="Hughes D."/>
            <person name="Osuji N."/>
            <person name="Pu L.-L."/>
            <person name="Puazo M."/>
            <person name="Qu C."/>
            <person name="Quiroz J."/>
            <person name="Raj R."/>
            <person name="Weissenberger G."/>
            <person name="Xin Y."/>
            <person name="Zou X."/>
            <person name="Han Y."/>
            <person name="Worley K."/>
            <person name="Muzny D."/>
            <person name="Gibbs R."/>
        </authorList>
    </citation>
    <scope>NUCLEOTIDE SEQUENCE</scope>
    <source>
        <strain evidence="3">Sampled in the wild</strain>
    </source>
</reference>
<dbReference type="PANTHER" id="PTHR23345">
    <property type="entry name" value="VITELLOGENIN-RELATED"/>
    <property type="match status" value="1"/>
</dbReference>
<name>A0A8K0KTI2_LADFU</name>
<sequence>MQHFQSTPIMDSNLQVEQTIKDHVLVSAVGHEDYLFRPFSNGASGARTTVSTKLTLVQHQPSPAPSVTNGIPSSVLFDSHNWNYGGANPEEEATVEMVSTALKNAEKASNKGVSVQSAGLFRRIVRVMHALLQVGTGQSVEAAIQLINAEDIPQAVARLYYIGLSFVRHATRGSMKAAATLLESPTVHPEALLGIGALVGRYCSEHICDDSVPEYKALVGKLANKLGGGCKPIMGTLKGLQNAHKLTAEAAEAVAKCAASNDVPTRIRVAALDAVRGDPCNMK</sequence>
<dbReference type="EMBL" id="KZ309676">
    <property type="protein sequence ID" value="KAG8239505.1"/>
    <property type="molecule type" value="Genomic_DNA"/>
</dbReference>
<dbReference type="SUPFAM" id="SSF56968">
    <property type="entry name" value="Lipovitellin-phosvitin complex, beta-sheet shell regions"/>
    <property type="match status" value="1"/>
</dbReference>
<comment type="caution">
    <text evidence="3">The sequence shown here is derived from an EMBL/GenBank/DDBJ whole genome shotgun (WGS) entry which is preliminary data.</text>
</comment>
<dbReference type="InterPro" id="IPR015819">
    <property type="entry name" value="Lipid_transp_b-sht_shell"/>
</dbReference>
<dbReference type="OrthoDB" id="6484170at2759"/>
<dbReference type="GO" id="GO:0005319">
    <property type="term" value="F:lipid transporter activity"/>
    <property type="evidence" value="ECO:0007669"/>
    <property type="project" value="InterPro"/>
</dbReference>
<dbReference type="SUPFAM" id="SSF48431">
    <property type="entry name" value="Lipovitellin-phosvitin complex, superhelical domain"/>
    <property type="match status" value="1"/>
</dbReference>
<dbReference type="InterPro" id="IPR050733">
    <property type="entry name" value="Vitellogenin/Apolipophorin"/>
</dbReference>
<feature type="non-terminal residue" evidence="3">
    <location>
        <position position="1"/>
    </location>
</feature>
<reference evidence="3" key="1">
    <citation type="submission" date="2013-04" db="EMBL/GenBank/DDBJ databases">
        <authorList>
            <person name="Qu J."/>
            <person name="Murali S.C."/>
            <person name="Bandaranaike D."/>
            <person name="Bellair M."/>
            <person name="Blankenburg K."/>
            <person name="Chao H."/>
            <person name="Dinh H."/>
            <person name="Doddapaneni H."/>
            <person name="Downs B."/>
            <person name="Dugan-Rocha S."/>
            <person name="Elkadiri S."/>
            <person name="Gnanaolivu R.D."/>
            <person name="Hernandez B."/>
            <person name="Javaid M."/>
            <person name="Jayaseelan J.C."/>
            <person name="Lee S."/>
            <person name="Li M."/>
            <person name="Ming W."/>
            <person name="Munidasa M."/>
            <person name="Muniz J."/>
            <person name="Nguyen L."/>
            <person name="Ongeri F."/>
            <person name="Osuji N."/>
            <person name="Pu L.-L."/>
            <person name="Puazo M."/>
            <person name="Qu C."/>
            <person name="Quiroz J."/>
            <person name="Raj R."/>
            <person name="Weissenberger G."/>
            <person name="Xin Y."/>
            <person name="Zou X."/>
            <person name="Han Y."/>
            <person name="Richards S."/>
            <person name="Worley K."/>
            <person name="Muzny D."/>
            <person name="Gibbs R."/>
        </authorList>
    </citation>
    <scope>NUCLEOTIDE SEQUENCE</scope>
    <source>
        <strain evidence="3">Sampled in the wild</strain>
    </source>
</reference>
<proteinExistence type="predicted"/>
<accession>A0A8K0KTI2</accession>
<evidence type="ECO:0000256" key="1">
    <source>
        <dbReference type="ARBA" id="ARBA00022729"/>
    </source>
</evidence>
<dbReference type="InterPro" id="IPR011030">
    <property type="entry name" value="Lipovitellin_superhlx_dom"/>
</dbReference>
<gene>
    <name evidence="3" type="ORF">J437_LFUL018063</name>
</gene>
<dbReference type="Gene3D" id="2.30.230.10">
    <property type="entry name" value="Lipovitellin, beta-sheet shell regions, chain A"/>
    <property type="match status" value="1"/>
</dbReference>
<dbReference type="PANTHER" id="PTHR23345:SF36">
    <property type="entry name" value="APOLIPOPHORINS"/>
    <property type="match status" value="1"/>
</dbReference>
<evidence type="ECO:0000313" key="3">
    <source>
        <dbReference type="EMBL" id="KAG8239505.1"/>
    </source>
</evidence>
<organism evidence="3 4">
    <name type="scientific">Ladona fulva</name>
    <name type="common">Scarce chaser dragonfly</name>
    <name type="synonym">Libellula fulva</name>
    <dbReference type="NCBI Taxonomy" id="123851"/>
    <lineage>
        <taxon>Eukaryota</taxon>
        <taxon>Metazoa</taxon>
        <taxon>Ecdysozoa</taxon>
        <taxon>Arthropoda</taxon>
        <taxon>Hexapoda</taxon>
        <taxon>Insecta</taxon>
        <taxon>Pterygota</taxon>
        <taxon>Palaeoptera</taxon>
        <taxon>Odonata</taxon>
        <taxon>Epiprocta</taxon>
        <taxon>Anisoptera</taxon>
        <taxon>Libelluloidea</taxon>
        <taxon>Libellulidae</taxon>
        <taxon>Ladona</taxon>
    </lineage>
</organism>
<dbReference type="Proteomes" id="UP000792457">
    <property type="component" value="Unassembled WGS sequence"/>
</dbReference>
<keyword evidence="4" id="KW-1185">Reference proteome</keyword>
<evidence type="ECO:0000259" key="2">
    <source>
        <dbReference type="Pfam" id="PF01347"/>
    </source>
</evidence>
<evidence type="ECO:0000313" key="4">
    <source>
        <dbReference type="Proteomes" id="UP000792457"/>
    </source>
</evidence>
<dbReference type="AlphaFoldDB" id="A0A8K0KTI2"/>